<evidence type="ECO:0000313" key="2">
    <source>
        <dbReference type="Proteomes" id="UP000241546"/>
    </source>
</evidence>
<dbReference type="GeneID" id="36598967"/>
<proteinExistence type="predicted"/>
<organism evidence="1 2">
    <name type="scientific">Trichoderma citrinoviride</name>
    <dbReference type="NCBI Taxonomy" id="58853"/>
    <lineage>
        <taxon>Eukaryota</taxon>
        <taxon>Fungi</taxon>
        <taxon>Dikarya</taxon>
        <taxon>Ascomycota</taxon>
        <taxon>Pezizomycotina</taxon>
        <taxon>Sordariomycetes</taxon>
        <taxon>Hypocreomycetidae</taxon>
        <taxon>Hypocreales</taxon>
        <taxon>Hypocreaceae</taxon>
        <taxon>Trichoderma</taxon>
    </lineage>
</organism>
<dbReference type="OrthoDB" id="3766406at2759"/>
<evidence type="ECO:0008006" key="3">
    <source>
        <dbReference type="Google" id="ProtNLM"/>
    </source>
</evidence>
<reference evidence="2" key="1">
    <citation type="submission" date="2016-07" db="EMBL/GenBank/DDBJ databases">
        <title>Multiple horizontal gene transfer events from other fungi enriched the ability of initially mycotrophic Trichoderma (Ascomycota) to feed on dead plant biomass.</title>
        <authorList>
            <consortium name="DOE Joint Genome Institute"/>
            <person name="Atanasova L."/>
            <person name="Chenthamara K."/>
            <person name="Zhang J."/>
            <person name="Grujic M."/>
            <person name="Henrissat B."/>
            <person name="Kuo A."/>
            <person name="Aerts A."/>
            <person name="Salamov A."/>
            <person name="Lipzen A."/>
            <person name="Labutti K."/>
            <person name="Barry K."/>
            <person name="Miao Y."/>
            <person name="Rahimi M.J."/>
            <person name="Shen Q."/>
            <person name="Grigoriev I.V."/>
            <person name="Kubicek C.P."/>
            <person name="Druzhinina I.S."/>
        </authorList>
    </citation>
    <scope>NUCLEOTIDE SEQUENCE [LARGE SCALE GENOMIC DNA]</scope>
    <source>
        <strain evidence="2">TUCIM 6016</strain>
    </source>
</reference>
<evidence type="ECO:0000313" key="1">
    <source>
        <dbReference type="EMBL" id="PTB65488.1"/>
    </source>
</evidence>
<gene>
    <name evidence="1" type="ORF">BBK36DRAFT_1121654</name>
</gene>
<sequence>MHQHDGHPIFRRRSQRFINANASRRKGFKGLSSPPRLTIFTLPTEILLMLISFLEGPWRLSLAMTCKFFAKLTPEEFRSCLGLEDRIKFLSTLQKDVPNTYFCYCCTRLRPLNPSLDWRAQAHADSTRSFENSLWLPVVIRSGHIKLPKRYNVFLDKGQISFMEVYLFMRRHLYGFPHGISPQSLERYEAFEDVVKLDECLWSRISSPEQFKLVPKKKTRTFVQLPGRGLEAVSRAENAWRFSFRYTPRIVNDKLYLARFYAVVGPHVPLEHLNRLISSIGIPICNHLYCSAEPSCCSRHDGLRMNYLRYYPRIQTTLPCLYHHDGKDLEFDSKQDSCLICSTDYDVSLRRRMSNNETSLSISMYHCLGSCQSPNDKLWAYFATSGREPWNHGTFLPSTKDEVSEAPLSLSFGGNAAARFRYDVSHRFQKLKARIPELDLGGSRRIWHVVPCSE</sequence>
<accession>A0A2T4B874</accession>
<protein>
    <recommendedName>
        <fullName evidence="3">F-box domain-containing protein</fullName>
    </recommendedName>
</protein>
<dbReference type="InterPro" id="IPR036047">
    <property type="entry name" value="F-box-like_dom_sf"/>
</dbReference>
<dbReference type="EMBL" id="KZ680215">
    <property type="protein sequence ID" value="PTB65488.1"/>
    <property type="molecule type" value="Genomic_DNA"/>
</dbReference>
<dbReference type="Proteomes" id="UP000241546">
    <property type="component" value="Unassembled WGS sequence"/>
</dbReference>
<name>A0A2T4B874_9HYPO</name>
<dbReference type="RefSeq" id="XP_024748808.1">
    <property type="nucleotide sequence ID" value="XM_024890849.1"/>
</dbReference>
<dbReference type="AlphaFoldDB" id="A0A2T4B874"/>
<keyword evidence="2" id="KW-1185">Reference proteome</keyword>
<dbReference type="SUPFAM" id="SSF81383">
    <property type="entry name" value="F-box domain"/>
    <property type="match status" value="1"/>
</dbReference>